<dbReference type="SUPFAM" id="SSF140478">
    <property type="entry name" value="LemA-like"/>
    <property type="match status" value="1"/>
</dbReference>
<dbReference type="PANTHER" id="PTHR34478:SF2">
    <property type="entry name" value="MEMBRANE PROTEIN"/>
    <property type="match status" value="1"/>
</dbReference>
<dbReference type="Gene3D" id="1.20.1440.20">
    <property type="entry name" value="LemA-like domain"/>
    <property type="match status" value="1"/>
</dbReference>
<dbReference type="InterPro" id="IPR023353">
    <property type="entry name" value="LemA-like_dom_sf"/>
</dbReference>
<comment type="similarity">
    <text evidence="2">Belongs to the LemA family.</text>
</comment>
<proteinExistence type="inferred from homology"/>
<evidence type="ECO:0000256" key="1">
    <source>
        <dbReference type="ARBA" id="ARBA00004167"/>
    </source>
</evidence>
<dbReference type="EMBL" id="CACRTR010000012">
    <property type="protein sequence ID" value="VYU51948.1"/>
    <property type="molecule type" value="Genomic_DNA"/>
</dbReference>
<keyword evidence="3" id="KW-0812">Transmembrane</keyword>
<evidence type="ECO:0000256" key="3">
    <source>
        <dbReference type="ARBA" id="ARBA00022692"/>
    </source>
</evidence>
<dbReference type="GO" id="GO:0016020">
    <property type="term" value="C:membrane"/>
    <property type="evidence" value="ECO:0007669"/>
    <property type="project" value="UniProtKB-SubCell"/>
</dbReference>
<evidence type="ECO:0000256" key="5">
    <source>
        <dbReference type="ARBA" id="ARBA00023136"/>
    </source>
</evidence>
<dbReference type="InterPro" id="IPR007156">
    <property type="entry name" value="MamQ_LemA"/>
</dbReference>
<dbReference type="Pfam" id="PF04011">
    <property type="entry name" value="LemA"/>
    <property type="match status" value="1"/>
</dbReference>
<keyword evidence="4" id="KW-1133">Transmembrane helix</keyword>
<comment type="subcellular location">
    <subcellularLocation>
        <location evidence="1">Membrane</location>
        <topology evidence="1">Single-pass membrane protein</topology>
    </subcellularLocation>
</comment>
<reference evidence="6" key="1">
    <citation type="submission" date="2019-11" db="EMBL/GenBank/DDBJ databases">
        <authorList>
            <person name="Feng L."/>
        </authorList>
    </citation>
    <scope>NUCLEOTIDE SEQUENCE</scope>
    <source>
        <strain evidence="6">ElimosumLFYP34</strain>
    </source>
</reference>
<organism evidence="6">
    <name type="scientific">Eubacterium limosum</name>
    <dbReference type="NCBI Taxonomy" id="1736"/>
    <lineage>
        <taxon>Bacteria</taxon>
        <taxon>Bacillati</taxon>
        <taxon>Bacillota</taxon>
        <taxon>Clostridia</taxon>
        <taxon>Eubacteriales</taxon>
        <taxon>Eubacteriaceae</taxon>
        <taxon>Eubacterium</taxon>
    </lineage>
</organism>
<evidence type="ECO:0000256" key="4">
    <source>
        <dbReference type="ARBA" id="ARBA00022989"/>
    </source>
</evidence>
<evidence type="ECO:0000256" key="2">
    <source>
        <dbReference type="ARBA" id="ARBA00008854"/>
    </source>
</evidence>
<gene>
    <name evidence="6" type="ORF">ELLFYP34_00441</name>
</gene>
<keyword evidence="5" id="KW-0472">Membrane</keyword>
<dbReference type="PANTHER" id="PTHR34478">
    <property type="entry name" value="PROTEIN LEMA"/>
    <property type="match status" value="1"/>
</dbReference>
<evidence type="ECO:0000313" key="6">
    <source>
        <dbReference type="EMBL" id="VYU51948.1"/>
    </source>
</evidence>
<name>A0A6N3FI63_EUBLI</name>
<sequence>MIAIIIVIAIIVILALVVMGSYNGLVKTKNQAEEAFSTMDVYMKKRYDLIPNLVETVKGYASHESQTLEKVTAARNAAMTASSIDEKLKNENALTGTLKSLFAVAESYPDLKANTNFMDLQRQLQTIEEDIANSRKYYNASVKNLNNKIEMFPSSIIAGMFHFEKKPYFEVSSQEERENVKVQF</sequence>
<protein>
    <submittedName>
        <fullName evidence="6">LemA family protein</fullName>
    </submittedName>
</protein>
<dbReference type="AlphaFoldDB" id="A0A6N3FI63"/>
<accession>A0A6N3FI63</accession>